<keyword evidence="3" id="KW-0560">Oxidoreductase</keyword>
<accession>A0A4P6FC58</accession>
<dbReference type="PROSITE" id="PS00061">
    <property type="entry name" value="ADH_SHORT"/>
    <property type="match status" value="1"/>
</dbReference>
<dbReference type="InterPro" id="IPR020904">
    <property type="entry name" value="Sc_DH/Rdtase_CS"/>
</dbReference>
<protein>
    <submittedName>
        <fullName evidence="6">SDR family NAD(P)-dependent oxidoreductase</fullName>
    </submittedName>
</protein>
<dbReference type="InterPro" id="IPR002347">
    <property type="entry name" value="SDR_fam"/>
</dbReference>
<gene>
    <name evidence="6" type="ORF">ET445_09935</name>
</gene>
<keyword evidence="2" id="KW-0521">NADP</keyword>
<dbReference type="SMART" id="SM00822">
    <property type="entry name" value="PKS_KR"/>
    <property type="match status" value="1"/>
</dbReference>
<comment type="similarity">
    <text evidence="1 4">Belongs to the short-chain dehydrogenases/reductases (SDR) family.</text>
</comment>
<evidence type="ECO:0000313" key="6">
    <source>
        <dbReference type="EMBL" id="QAY73612.1"/>
    </source>
</evidence>
<reference evidence="6 7" key="1">
    <citation type="submission" date="2019-01" db="EMBL/GenBank/DDBJ databases">
        <title>Genome sequencing of strain FW100M-8.</title>
        <authorList>
            <person name="Heo J."/>
            <person name="Kim S.-J."/>
            <person name="Kim J.-S."/>
            <person name="Hong S.-B."/>
            <person name="Kwon S.-W."/>
        </authorList>
    </citation>
    <scope>NUCLEOTIDE SEQUENCE [LARGE SCALE GENOMIC DNA]</scope>
    <source>
        <strain evidence="6 7">FW100M-8</strain>
    </source>
</reference>
<dbReference type="Proteomes" id="UP000291259">
    <property type="component" value="Chromosome"/>
</dbReference>
<dbReference type="KEGG" id="agf:ET445_09935"/>
<evidence type="ECO:0000256" key="2">
    <source>
        <dbReference type="ARBA" id="ARBA00022857"/>
    </source>
</evidence>
<dbReference type="InterPro" id="IPR036291">
    <property type="entry name" value="NAD(P)-bd_dom_sf"/>
</dbReference>
<dbReference type="PRINTS" id="PR00081">
    <property type="entry name" value="GDHRDH"/>
</dbReference>
<sequence>MNAAPIALVTGANKGLGFATARLLAERGLTVLLGSRDAARGEASVAALRSEGLAVELLVIDLTDDDSVAAAAREIDERHGRLDVLVNNAGVLVRRPALEVTAGDMHAEFETNVFGLVRVVHAMLPLLRRAEAPRIVNVSSDSASFAYTADPATMFGQSHESFVYSAAKAAVNMLTLKYALAFAADPALAHVKINAVTPGYTATDLNGFRGTKTPEEGAAAVVEWATAGPDASTGGFFDDAGRVPW</sequence>
<keyword evidence="7" id="KW-1185">Reference proteome</keyword>
<dbReference type="InterPro" id="IPR057326">
    <property type="entry name" value="KR_dom"/>
</dbReference>
<dbReference type="GO" id="GO:0016491">
    <property type="term" value="F:oxidoreductase activity"/>
    <property type="evidence" value="ECO:0007669"/>
    <property type="project" value="UniProtKB-KW"/>
</dbReference>
<dbReference type="PANTHER" id="PTHR43963:SF6">
    <property type="entry name" value="CHAIN DEHYDROGENASE FAMILY PROTEIN, PUTATIVE (AFU_ORTHOLOGUE AFUA_3G15350)-RELATED"/>
    <property type="match status" value="1"/>
</dbReference>
<proteinExistence type="inferred from homology"/>
<dbReference type="EMBL" id="CP035491">
    <property type="protein sequence ID" value="QAY73612.1"/>
    <property type="molecule type" value="Genomic_DNA"/>
</dbReference>
<evidence type="ECO:0000256" key="4">
    <source>
        <dbReference type="RuleBase" id="RU000363"/>
    </source>
</evidence>
<dbReference type="PANTHER" id="PTHR43963">
    <property type="entry name" value="CARBONYL REDUCTASE 1-RELATED"/>
    <property type="match status" value="1"/>
</dbReference>
<dbReference type="OrthoDB" id="9781117at2"/>
<evidence type="ECO:0000256" key="3">
    <source>
        <dbReference type="ARBA" id="ARBA00023002"/>
    </source>
</evidence>
<evidence type="ECO:0000256" key="1">
    <source>
        <dbReference type="ARBA" id="ARBA00006484"/>
    </source>
</evidence>
<dbReference type="SUPFAM" id="SSF51735">
    <property type="entry name" value="NAD(P)-binding Rossmann-fold domains"/>
    <property type="match status" value="1"/>
</dbReference>
<dbReference type="Gene3D" id="3.40.50.720">
    <property type="entry name" value="NAD(P)-binding Rossmann-like Domain"/>
    <property type="match status" value="1"/>
</dbReference>
<dbReference type="AlphaFoldDB" id="A0A4P6FC58"/>
<feature type="domain" description="Ketoreductase" evidence="5">
    <location>
        <begin position="5"/>
        <end position="191"/>
    </location>
</feature>
<dbReference type="PRINTS" id="PR00080">
    <property type="entry name" value="SDRFAMILY"/>
</dbReference>
<organism evidence="6 7">
    <name type="scientific">Agromyces protaetiae</name>
    <dbReference type="NCBI Taxonomy" id="2509455"/>
    <lineage>
        <taxon>Bacteria</taxon>
        <taxon>Bacillati</taxon>
        <taxon>Actinomycetota</taxon>
        <taxon>Actinomycetes</taxon>
        <taxon>Micrococcales</taxon>
        <taxon>Microbacteriaceae</taxon>
        <taxon>Agromyces</taxon>
    </lineage>
</organism>
<dbReference type="Pfam" id="PF00106">
    <property type="entry name" value="adh_short"/>
    <property type="match status" value="1"/>
</dbReference>
<evidence type="ECO:0000259" key="5">
    <source>
        <dbReference type="SMART" id="SM00822"/>
    </source>
</evidence>
<evidence type="ECO:0000313" key="7">
    <source>
        <dbReference type="Proteomes" id="UP000291259"/>
    </source>
</evidence>
<name>A0A4P6FC58_9MICO</name>
<dbReference type="RefSeq" id="WP_129191048.1">
    <property type="nucleotide sequence ID" value="NZ_CP035491.1"/>
</dbReference>